<comment type="similarity">
    <text evidence="1">Belongs to the TFIIB family.</text>
</comment>
<keyword evidence="4 8" id="KW-0863">Zinc-finger</keyword>
<dbReference type="SUPFAM" id="SSF47954">
    <property type="entry name" value="Cyclin-like"/>
    <property type="match status" value="2"/>
</dbReference>
<comment type="caution">
    <text evidence="10">The sequence shown here is derived from an EMBL/GenBank/DDBJ whole genome shotgun (WGS) entry which is preliminary data.</text>
</comment>
<organism evidence="10 11">
    <name type="scientific">Halomarina ordinaria</name>
    <dbReference type="NCBI Taxonomy" id="3033939"/>
    <lineage>
        <taxon>Archaea</taxon>
        <taxon>Methanobacteriati</taxon>
        <taxon>Methanobacteriota</taxon>
        <taxon>Stenosarchaea group</taxon>
        <taxon>Halobacteria</taxon>
        <taxon>Halobacteriales</taxon>
        <taxon>Natronomonadaceae</taxon>
        <taxon>Halomarina</taxon>
    </lineage>
</organism>
<keyword evidence="3" id="KW-0677">Repeat</keyword>
<evidence type="ECO:0000256" key="8">
    <source>
        <dbReference type="PROSITE-ProRule" id="PRU00469"/>
    </source>
</evidence>
<sequence length="267" mass="28806">MSEHAPEDTSGCIGETITERWCPECAATDIDRTVPAVEAVCTVCGIVITDLAATTVEPTPEPPDEDTAERAEWTDVYTVSDSTEQRLADAFTCLEALADHLKASVDLKLRAAQVYCDAALADLVDGRSTETVVASTLLIAGHDLGDAYPSRWVARELGLRERTLQRTTRDLTRTLDLQGASPPAGYLSFLRRELHLDATTEQQARGLLEQVVAETAIAGKHPASVAGAALYLSADGAVTQREVADAAGVTQETIRVRLREFREVLKT</sequence>
<dbReference type="InterPro" id="IPR023486">
    <property type="entry name" value="TFIIB_CS"/>
</dbReference>
<keyword evidence="7" id="KW-0804">Transcription</keyword>
<dbReference type="PANTHER" id="PTHR11618:SF13">
    <property type="entry name" value="TRANSCRIPTION INITIATION FACTOR IIB"/>
    <property type="match status" value="1"/>
</dbReference>
<evidence type="ECO:0000313" key="10">
    <source>
        <dbReference type="EMBL" id="MFC6838383.1"/>
    </source>
</evidence>
<dbReference type="PANTHER" id="PTHR11618">
    <property type="entry name" value="TRANSCRIPTION INITIATION FACTOR IIB-RELATED"/>
    <property type="match status" value="1"/>
</dbReference>
<dbReference type="InterPro" id="IPR000812">
    <property type="entry name" value="TFIIB"/>
</dbReference>
<dbReference type="AlphaFoldDB" id="A0ABD5UHN8"/>
<proteinExistence type="inferred from homology"/>
<dbReference type="PROSITE" id="PS51134">
    <property type="entry name" value="ZF_TFIIB"/>
    <property type="match status" value="1"/>
</dbReference>
<gene>
    <name evidence="10" type="ORF">ACFQHK_18025</name>
</gene>
<dbReference type="GO" id="GO:0008270">
    <property type="term" value="F:zinc ion binding"/>
    <property type="evidence" value="ECO:0007669"/>
    <property type="project" value="UniProtKB-KW"/>
</dbReference>
<dbReference type="EMBL" id="JBHSXM010000005">
    <property type="protein sequence ID" value="MFC6838383.1"/>
    <property type="molecule type" value="Genomic_DNA"/>
</dbReference>
<keyword evidence="4 8" id="KW-0479">Metal-binding</keyword>
<evidence type="ECO:0000256" key="2">
    <source>
        <dbReference type="ARBA" id="ARBA00013932"/>
    </source>
</evidence>
<name>A0ABD5UHN8_9EURY</name>
<evidence type="ECO:0000256" key="7">
    <source>
        <dbReference type="ARBA" id="ARBA00023163"/>
    </source>
</evidence>
<evidence type="ECO:0000256" key="1">
    <source>
        <dbReference type="ARBA" id="ARBA00010857"/>
    </source>
</evidence>
<accession>A0ABD5UHN8</accession>
<dbReference type="Gene3D" id="1.10.472.10">
    <property type="entry name" value="Cyclin-like"/>
    <property type="match status" value="2"/>
</dbReference>
<keyword evidence="11" id="KW-1185">Reference proteome</keyword>
<dbReference type="RefSeq" id="WP_304450073.1">
    <property type="nucleotide sequence ID" value="NZ_JARRAH010000005.1"/>
</dbReference>
<dbReference type="InterPro" id="IPR013150">
    <property type="entry name" value="TFIIB_cyclin"/>
</dbReference>
<evidence type="ECO:0000313" key="11">
    <source>
        <dbReference type="Proteomes" id="UP001596406"/>
    </source>
</evidence>
<evidence type="ECO:0000259" key="9">
    <source>
        <dbReference type="PROSITE" id="PS51134"/>
    </source>
</evidence>
<dbReference type="Pfam" id="PF00382">
    <property type="entry name" value="TFIIB"/>
    <property type="match status" value="2"/>
</dbReference>
<dbReference type="InterPro" id="IPR013137">
    <property type="entry name" value="Znf_TFIIB"/>
</dbReference>
<dbReference type="InterPro" id="IPR036915">
    <property type="entry name" value="Cyclin-like_sf"/>
</dbReference>
<feature type="domain" description="TFIIB-type" evidence="9">
    <location>
        <begin position="18"/>
        <end position="49"/>
    </location>
</feature>
<reference evidence="10 11" key="1">
    <citation type="journal article" date="2019" name="Int. J. Syst. Evol. Microbiol.">
        <title>The Global Catalogue of Microorganisms (GCM) 10K type strain sequencing project: providing services to taxonomists for standard genome sequencing and annotation.</title>
        <authorList>
            <consortium name="The Broad Institute Genomics Platform"/>
            <consortium name="The Broad Institute Genome Sequencing Center for Infectious Disease"/>
            <person name="Wu L."/>
            <person name="Ma J."/>
        </authorList>
    </citation>
    <scope>NUCLEOTIDE SEQUENCE [LARGE SCALE GENOMIC DNA]</scope>
    <source>
        <strain evidence="10 11">PSRA2</strain>
    </source>
</reference>
<dbReference type="Proteomes" id="UP001596406">
    <property type="component" value="Unassembled WGS sequence"/>
</dbReference>
<evidence type="ECO:0000256" key="4">
    <source>
        <dbReference type="ARBA" id="ARBA00022771"/>
    </source>
</evidence>
<protein>
    <recommendedName>
        <fullName evidence="2">Transcription initiation factor IIB</fullName>
    </recommendedName>
</protein>
<dbReference type="PROSITE" id="PS00782">
    <property type="entry name" value="TFIIB"/>
    <property type="match status" value="1"/>
</dbReference>
<evidence type="ECO:0000256" key="5">
    <source>
        <dbReference type="ARBA" id="ARBA00022833"/>
    </source>
</evidence>
<keyword evidence="5" id="KW-0862">Zinc</keyword>
<evidence type="ECO:0000256" key="6">
    <source>
        <dbReference type="ARBA" id="ARBA00023015"/>
    </source>
</evidence>
<evidence type="ECO:0000256" key="3">
    <source>
        <dbReference type="ARBA" id="ARBA00022737"/>
    </source>
</evidence>
<keyword evidence="6" id="KW-0805">Transcription regulation</keyword>